<feature type="transmembrane region" description="Helical" evidence="1">
    <location>
        <begin position="33"/>
        <end position="56"/>
    </location>
</feature>
<keyword evidence="1" id="KW-0812">Transmembrane</keyword>
<feature type="transmembrane region" description="Helical" evidence="1">
    <location>
        <begin position="124"/>
        <end position="145"/>
    </location>
</feature>
<sequence>MIFASAWTSCLYGEVTFTQILFHLQFLIAGVDLTFVFSFIGHVIIPSVVISVLFCFPPLSRKLINWCSKHFQASSKLKVFLIIVALFHTLWILKTYPQNPFDRFLYSLGFSEHSTIFKSFAKSVVLPSALLGIVIFGAPLWRFLARKSPKFARLMQYIDSTHYTNIQTLIISSTSKLYHKISAFCARTLYAPFGELLPNLSTLGVANTNFSSTQSFGRITQVVGTGWTIAGLTSYLCAIPLKLPIEGNSFAHAYFLDSATCVGDILHSLGYTQLAIQGASIKFAGKNQFYNSHHISLHGEEYFTSQYFASRNIDPQHCAEFKENVAFNNVVLCADKNVSEFISWAKSQDFYKDTSIIVLGDHLSMKQDYFPQGTKRAIFNTFINPSFSITPESSLTKNRLVSHFDISALILDSIGACLWAWTQSTI</sequence>
<dbReference type="SUPFAM" id="SSF53649">
    <property type="entry name" value="Alkaline phosphatase-like"/>
    <property type="match status" value="1"/>
</dbReference>
<dbReference type="AlphaFoldDB" id="A0A2X3BJC8"/>
<evidence type="ECO:0000256" key="1">
    <source>
        <dbReference type="SAM" id="Phobius"/>
    </source>
</evidence>
<dbReference type="GO" id="GO:0016740">
    <property type="term" value="F:transferase activity"/>
    <property type="evidence" value="ECO:0007669"/>
    <property type="project" value="UniProtKB-KW"/>
</dbReference>
<dbReference type="InterPro" id="IPR050448">
    <property type="entry name" value="OpgB/LTA_synthase_biosynth"/>
</dbReference>
<organism evidence="2 3">
    <name type="scientific">Helicobacter fennelliae</name>
    <dbReference type="NCBI Taxonomy" id="215"/>
    <lineage>
        <taxon>Bacteria</taxon>
        <taxon>Pseudomonadati</taxon>
        <taxon>Campylobacterota</taxon>
        <taxon>Epsilonproteobacteria</taxon>
        <taxon>Campylobacterales</taxon>
        <taxon>Helicobacteraceae</taxon>
        <taxon>Helicobacter</taxon>
    </lineage>
</organism>
<evidence type="ECO:0000313" key="3">
    <source>
        <dbReference type="Proteomes" id="UP000250166"/>
    </source>
</evidence>
<dbReference type="InterPro" id="IPR017850">
    <property type="entry name" value="Alkaline_phosphatase_core_sf"/>
</dbReference>
<gene>
    <name evidence="2" type="ORF">NCTC13102_01737</name>
</gene>
<evidence type="ECO:0000313" key="2">
    <source>
        <dbReference type="EMBL" id="SQB99406.1"/>
    </source>
</evidence>
<dbReference type="PANTHER" id="PTHR47371">
    <property type="entry name" value="LIPOTEICHOIC ACID SYNTHASE"/>
    <property type="match status" value="1"/>
</dbReference>
<protein>
    <submittedName>
        <fullName evidence="2">Phosphoglycerol transferase I</fullName>
    </submittedName>
</protein>
<dbReference type="EMBL" id="UAWL01000006">
    <property type="protein sequence ID" value="SQB99406.1"/>
    <property type="molecule type" value="Genomic_DNA"/>
</dbReference>
<reference evidence="2 3" key="1">
    <citation type="submission" date="2018-06" db="EMBL/GenBank/DDBJ databases">
        <authorList>
            <consortium name="Pathogen Informatics"/>
            <person name="Doyle S."/>
        </authorList>
    </citation>
    <scope>NUCLEOTIDE SEQUENCE [LARGE SCALE GENOMIC DNA]</scope>
    <source>
        <strain evidence="2 3">NCTC13102</strain>
    </source>
</reference>
<keyword evidence="1" id="KW-1133">Transmembrane helix</keyword>
<dbReference type="Gene3D" id="3.40.720.10">
    <property type="entry name" value="Alkaline Phosphatase, subunit A"/>
    <property type="match status" value="1"/>
</dbReference>
<proteinExistence type="predicted"/>
<keyword evidence="2" id="KW-0808">Transferase</keyword>
<dbReference type="PANTHER" id="PTHR47371:SF3">
    <property type="entry name" value="PHOSPHOGLYCEROL TRANSFERASE I"/>
    <property type="match status" value="1"/>
</dbReference>
<name>A0A2X3BJC8_9HELI</name>
<dbReference type="Proteomes" id="UP000250166">
    <property type="component" value="Unassembled WGS sequence"/>
</dbReference>
<keyword evidence="1" id="KW-0472">Membrane</keyword>
<accession>A0A2X3BJC8</accession>
<feature type="transmembrane region" description="Helical" evidence="1">
    <location>
        <begin position="77"/>
        <end position="96"/>
    </location>
</feature>
<dbReference type="RefSeq" id="WP_146739953.1">
    <property type="nucleotide sequence ID" value="NZ_UAWL01000006.1"/>
</dbReference>